<dbReference type="EMBL" id="KN833801">
    <property type="protein sequence ID" value="KIK18613.1"/>
    <property type="molecule type" value="Genomic_DNA"/>
</dbReference>
<dbReference type="OrthoDB" id="1470350at2759"/>
<sequence length="123" mass="13814">MLRSSIGTIWRLAESDRIQKDMEVCHQFIDSILKDALEMKRSIKESEQSTGQGWTEEKGFLEDMLLGHLVDCTEDRAVIIVNILIAACDTTASTLTFLICMLSQHPGVLKRLRVEVLSTVGSF</sequence>
<keyword evidence="7" id="KW-0503">Monooxygenase</keyword>
<dbReference type="InterPro" id="IPR036396">
    <property type="entry name" value="Cyt_P450_sf"/>
</dbReference>
<gene>
    <name evidence="8" type="ORF">PISMIDRAFT_684064</name>
</gene>
<dbReference type="Pfam" id="PF00067">
    <property type="entry name" value="p450"/>
    <property type="match status" value="1"/>
</dbReference>
<proteinExistence type="inferred from homology"/>
<evidence type="ECO:0008006" key="10">
    <source>
        <dbReference type="Google" id="ProtNLM"/>
    </source>
</evidence>
<protein>
    <recommendedName>
        <fullName evidence="10">Cytochrome P450</fullName>
    </recommendedName>
</protein>
<evidence type="ECO:0000313" key="9">
    <source>
        <dbReference type="Proteomes" id="UP000054018"/>
    </source>
</evidence>
<dbReference type="GO" id="GO:0020037">
    <property type="term" value="F:heme binding"/>
    <property type="evidence" value="ECO:0007669"/>
    <property type="project" value="InterPro"/>
</dbReference>
<keyword evidence="4" id="KW-0479">Metal-binding</keyword>
<dbReference type="PANTHER" id="PTHR24287:SF1">
    <property type="entry name" value="P450, PUTATIVE (EUROFUNG)-RELATED"/>
    <property type="match status" value="1"/>
</dbReference>
<evidence type="ECO:0000256" key="2">
    <source>
        <dbReference type="ARBA" id="ARBA00010617"/>
    </source>
</evidence>
<keyword evidence="3" id="KW-0349">Heme</keyword>
<dbReference type="GO" id="GO:0016705">
    <property type="term" value="F:oxidoreductase activity, acting on paired donors, with incorporation or reduction of molecular oxygen"/>
    <property type="evidence" value="ECO:0007669"/>
    <property type="project" value="InterPro"/>
</dbReference>
<comment type="cofactor">
    <cofactor evidence="1">
        <name>heme</name>
        <dbReference type="ChEBI" id="CHEBI:30413"/>
    </cofactor>
</comment>
<reference evidence="9" key="2">
    <citation type="submission" date="2015-01" db="EMBL/GenBank/DDBJ databases">
        <title>Evolutionary Origins and Diversification of the Mycorrhizal Mutualists.</title>
        <authorList>
            <consortium name="DOE Joint Genome Institute"/>
            <consortium name="Mycorrhizal Genomics Consortium"/>
            <person name="Kohler A."/>
            <person name="Kuo A."/>
            <person name="Nagy L.G."/>
            <person name="Floudas D."/>
            <person name="Copeland A."/>
            <person name="Barry K.W."/>
            <person name="Cichocki N."/>
            <person name="Veneault-Fourrey C."/>
            <person name="LaButti K."/>
            <person name="Lindquist E.A."/>
            <person name="Lipzen A."/>
            <person name="Lundell T."/>
            <person name="Morin E."/>
            <person name="Murat C."/>
            <person name="Riley R."/>
            <person name="Ohm R."/>
            <person name="Sun H."/>
            <person name="Tunlid A."/>
            <person name="Henrissat B."/>
            <person name="Grigoriev I.V."/>
            <person name="Hibbett D.S."/>
            <person name="Martin F."/>
        </authorList>
    </citation>
    <scope>NUCLEOTIDE SEQUENCE [LARGE SCALE GENOMIC DNA]</scope>
    <source>
        <strain evidence="9">441</strain>
    </source>
</reference>
<dbReference type="InterPro" id="IPR047146">
    <property type="entry name" value="Cyt_P450_E_CYP52_fungi"/>
</dbReference>
<keyword evidence="9" id="KW-1185">Reference proteome</keyword>
<name>A0A0C9ZF63_9AGAM</name>
<accession>A0A0C9ZF63</accession>
<dbReference type="AlphaFoldDB" id="A0A0C9ZF63"/>
<organism evidence="8 9">
    <name type="scientific">Pisolithus microcarpus 441</name>
    <dbReference type="NCBI Taxonomy" id="765257"/>
    <lineage>
        <taxon>Eukaryota</taxon>
        <taxon>Fungi</taxon>
        <taxon>Dikarya</taxon>
        <taxon>Basidiomycota</taxon>
        <taxon>Agaricomycotina</taxon>
        <taxon>Agaricomycetes</taxon>
        <taxon>Agaricomycetidae</taxon>
        <taxon>Boletales</taxon>
        <taxon>Sclerodermatineae</taxon>
        <taxon>Pisolithaceae</taxon>
        <taxon>Pisolithus</taxon>
    </lineage>
</organism>
<evidence type="ECO:0000256" key="4">
    <source>
        <dbReference type="ARBA" id="ARBA00022723"/>
    </source>
</evidence>
<evidence type="ECO:0000256" key="3">
    <source>
        <dbReference type="ARBA" id="ARBA00022617"/>
    </source>
</evidence>
<dbReference type="GO" id="GO:0005506">
    <property type="term" value="F:iron ion binding"/>
    <property type="evidence" value="ECO:0007669"/>
    <property type="project" value="InterPro"/>
</dbReference>
<dbReference type="HOGENOM" id="CLU_2016145_0_0_1"/>
<dbReference type="STRING" id="765257.A0A0C9ZF63"/>
<dbReference type="SUPFAM" id="SSF48264">
    <property type="entry name" value="Cytochrome P450"/>
    <property type="match status" value="1"/>
</dbReference>
<dbReference type="PANTHER" id="PTHR24287">
    <property type="entry name" value="P450, PUTATIVE (EUROFUNG)-RELATED"/>
    <property type="match status" value="1"/>
</dbReference>
<reference evidence="8 9" key="1">
    <citation type="submission" date="2014-04" db="EMBL/GenBank/DDBJ databases">
        <authorList>
            <consortium name="DOE Joint Genome Institute"/>
            <person name="Kuo A."/>
            <person name="Kohler A."/>
            <person name="Costa M.D."/>
            <person name="Nagy L.G."/>
            <person name="Floudas D."/>
            <person name="Copeland A."/>
            <person name="Barry K.W."/>
            <person name="Cichocki N."/>
            <person name="Veneault-Fourrey C."/>
            <person name="LaButti K."/>
            <person name="Lindquist E.A."/>
            <person name="Lipzen A."/>
            <person name="Lundell T."/>
            <person name="Morin E."/>
            <person name="Murat C."/>
            <person name="Sun H."/>
            <person name="Tunlid A."/>
            <person name="Henrissat B."/>
            <person name="Grigoriev I.V."/>
            <person name="Hibbett D.S."/>
            <person name="Martin F."/>
            <person name="Nordberg H.P."/>
            <person name="Cantor M.N."/>
            <person name="Hua S.X."/>
        </authorList>
    </citation>
    <scope>NUCLEOTIDE SEQUENCE [LARGE SCALE GENOMIC DNA]</scope>
    <source>
        <strain evidence="8 9">441</strain>
    </source>
</reference>
<dbReference type="Proteomes" id="UP000054018">
    <property type="component" value="Unassembled WGS sequence"/>
</dbReference>
<evidence type="ECO:0000256" key="5">
    <source>
        <dbReference type="ARBA" id="ARBA00023002"/>
    </source>
</evidence>
<evidence type="ECO:0000256" key="1">
    <source>
        <dbReference type="ARBA" id="ARBA00001971"/>
    </source>
</evidence>
<evidence type="ECO:0000256" key="6">
    <source>
        <dbReference type="ARBA" id="ARBA00023004"/>
    </source>
</evidence>
<keyword evidence="6" id="KW-0408">Iron</keyword>
<dbReference type="GO" id="GO:0004497">
    <property type="term" value="F:monooxygenase activity"/>
    <property type="evidence" value="ECO:0007669"/>
    <property type="project" value="UniProtKB-KW"/>
</dbReference>
<evidence type="ECO:0000256" key="7">
    <source>
        <dbReference type="ARBA" id="ARBA00023033"/>
    </source>
</evidence>
<dbReference type="Gene3D" id="1.10.630.10">
    <property type="entry name" value="Cytochrome P450"/>
    <property type="match status" value="1"/>
</dbReference>
<dbReference type="InterPro" id="IPR001128">
    <property type="entry name" value="Cyt_P450"/>
</dbReference>
<evidence type="ECO:0000313" key="8">
    <source>
        <dbReference type="EMBL" id="KIK18613.1"/>
    </source>
</evidence>
<keyword evidence="5" id="KW-0560">Oxidoreductase</keyword>
<comment type="similarity">
    <text evidence="2">Belongs to the cytochrome P450 family.</text>
</comment>